<name>A0A9Y2B879_9SPHN</name>
<dbReference type="RefSeq" id="WP_285976104.1">
    <property type="nucleotide sequence ID" value="NZ_CP127221.1"/>
</dbReference>
<keyword evidence="2" id="KW-1185">Reference proteome</keyword>
<dbReference type="PANTHER" id="PTHR43737">
    <property type="entry name" value="BLL7424 PROTEIN"/>
    <property type="match status" value="1"/>
</dbReference>
<dbReference type="PANTHER" id="PTHR43737:SF1">
    <property type="entry name" value="DUF1501 DOMAIN-CONTAINING PROTEIN"/>
    <property type="match status" value="1"/>
</dbReference>
<dbReference type="EMBL" id="CP127221">
    <property type="protein sequence ID" value="WIW95791.1"/>
    <property type="molecule type" value="Genomic_DNA"/>
</dbReference>
<gene>
    <name evidence="1" type="ORF">QQX03_01420</name>
</gene>
<accession>A0A9Y2B879</accession>
<proteinExistence type="predicted"/>
<evidence type="ECO:0000313" key="1">
    <source>
        <dbReference type="EMBL" id="WIW95791.1"/>
    </source>
</evidence>
<organism evidence="1 2">
    <name type="scientific">Altererythrobacter rubellus</name>
    <dbReference type="NCBI Taxonomy" id="2173831"/>
    <lineage>
        <taxon>Bacteria</taxon>
        <taxon>Pseudomonadati</taxon>
        <taxon>Pseudomonadota</taxon>
        <taxon>Alphaproteobacteria</taxon>
        <taxon>Sphingomonadales</taxon>
        <taxon>Erythrobacteraceae</taxon>
        <taxon>Altererythrobacter</taxon>
    </lineage>
</organism>
<reference evidence="1 2" key="1">
    <citation type="submission" date="2023-06" db="EMBL/GenBank/DDBJ databases">
        <title>Altererythrobacter rubellus NBRC 112769 genome.</title>
        <authorList>
            <person name="Zhang K."/>
        </authorList>
    </citation>
    <scope>NUCLEOTIDE SEQUENCE [LARGE SCALE GENOMIC DNA]</scope>
    <source>
        <strain evidence="1 2">NBRC 112769</strain>
    </source>
</reference>
<dbReference type="Proteomes" id="UP001231445">
    <property type="component" value="Chromosome"/>
</dbReference>
<dbReference type="Pfam" id="PF08811">
    <property type="entry name" value="DUF1800"/>
    <property type="match status" value="1"/>
</dbReference>
<protein>
    <submittedName>
        <fullName evidence="1">DUF1800 family protein</fullName>
    </submittedName>
</protein>
<dbReference type="KEGG" id="arue:QQX03_01420"/>
<sequence>MASDLDLAIRNTDLVEPLCQPVDDPEALLQPAIEETKFTNFAGVSALALATAACGGGDSSTSAVAGPGAGPVVEVRAPTSDAEAARFLLQASFAASQRAIEQLKRDGYEPWLDGQMDQANSQTAKSFFADRGFDRVDENDYFNSDRIADQMIWSQLLSGGSSVRKRVALALSEFFVVSINNLAVEWPGPAIGEYWDILNRNAFGSFRELIEEITLNPAMGVFLNTRGNQKADPNSGRVPDENYGREIMQLMSIGLFELNIDGSLKLSGGEPIETYTNDDVTGIAKVFTGYEFDFTNIGTTTVQGNFELADPDWVRNPMTSDVTRWRWKPWPWNPTGDAFHSETEKSFLGLTIPAGTNAADSLAMALDHLVAHPNVGPFFGKQMIQRLVTSNPSPSYVQRVAEVFENNGEGVRGDLRAVFKAILLDEEALSSQSLEDPTFGKLREPMLRFVQLGRTFNMRSVSGDWDLGDASNPSWALAQSPLRAPSVFNFFRPGYFRAGSQSADQDLLAPEFQLVNETSVAGYVNFMHAAVQAEFWPFEDVELDYSTEMALAEDSASLLAHLELLLTANQLTDDVRATILSALDDQPISATSSQNQRITKVRTAVLLIMTSSDYLVQR</sequence>
<dbReference type="AlphaFoldDB" id="A0A9Y2B879"/>
<evidence type="ECO:0000313" key="2">
    <source>
        <dbReference type="Proteomes" id="UP001231445"/>
    </source>
</evidence>
<dbReference type="InterPro" id="IPR014917">
    <property type="entry name" value="DUF1800"/>
</dbReference>